<accession>A0A974CQM1</accession>
<feature type="domain" description="MYND-type" evidence="5">
    <location>
        <begin position="144"/>
        <end position="181"/>
    </location>
</feature>
<dbReference type="GO" id="GO:0005634">
    <property type="term" value="C:nucleus"/>
    <property type="evidence" value="ECO:0007669"/>
    <property type="project" value="TreeGrafter"/>
</dbReference>
<dbReference type="OMA" id="HQVIRYS"/>
<keyword evidence="2 4" id="KW-0863">Zinc-finger</keyword>
<dbReference type="Pfam" id="PF01753">
    <property type="entry name" value="zf-MYND"/>
    <property type="match status" value="1"/>
</dbReference>
<evidence type="ECO:0000259" key="5">
    <source>
        <dbReference type="PROSITE" id="PS50865"/>
    </source>
</evidence>
<evidence type="ECO:0000256" key="3">
    <source>
        <dbReference type="ARBA" id="ARBA00022833"/>
    </source>
</evidence>
<evidence type="ECO:0000313" key="6">
    <source>
        <dbReference type="EMBL" id="OCT77924.1"/>
    </source>
</evidence>
<keyword evidence="3" id="KW-0862">Zinc</keyword>
<dbReference type="AlphaFoldDB" id="A0A974CQM1"/>
<reference evidence="7" key="1">
    <citation type="journal article" date="2016" name="Nature">
        <title>Genome evolution in the allotetraploid frog Xenopus laevis.</title>
        <authorList>
            <person name="Session A.M."/>
            <person name="Uno Y."/>
            <person name="Kwon T."/>
            <person name="Chapman J.A."/>
            <person name="Toyoda A."/>
            <person name="Takahashi S."/>
            <person name="Fukui A."/>
            <person name="Hikosaka A."/>
            <person name="Suzuki A."/>
            <person name="Kondo M."/>
            <person name="van Heeringen S.J."/>
            <person name="Quigley I."/>
            <person name="Heinz S."/>
            <person name="Ogino H."/>
            <person name="Ochi H."/>
            <person name="Hellsten U."/>
            <person name="Lyons J.B."/>
            <person name="Simakov O."/>
            <person name="Putnam N."/>
            <person name="Stites J."/>
            <person name="Kuroki Y."/>
            <person name="Tanaka T."/>
            <person name="Michiue T."/>
            <person name="Watanabe M."/>
            <person name="Bogdanovic O."/>
            <person name="Lister R."/>
            <person name="Georgiou G."/>
            <person name="Paranjpe S.S."/>
            <person name="van Kruijsbergen I."/>
            <person name="Shu S."/>
            <person name="Carlson J."/>
            <person name="Kinoshita T."/>
            <person name="Ohta Y."/>
            <person name="Mawaribuchi S."/>
            <person name="Jenkins J."/>
            <person name="Grimwood J."/>
            <person name="Schmutz J."/>
            <person name="Mitros T."/>
            <person name="Mozaffari S.V."/>
            <person name="Suzuki Y."/>
            <person name="Haramoto Y."/>
            <person name="Yamamoto T.S."/>
            <person name="Takagi C."/>
            <person name="Heald R."/>
            <person name="Miller K."/>
            <person name="Haudenschild C."/>
            <person name="Kitzman J."/>
            <person name="Nakayama T."/>
            <person name="Izutsu Y."/>
            <person name="Robert J."/>
            <person name="Fortriede J."/>
            <person name="Burns K."/>
            <person name="Lotay V."/>
            <person name="Karimi K."/>
            <person name="Yasuoka Y."/>
            <person name="Dichmann D.S."/>
            <person name="Flajnik M.F."/>
            <person name="Houston D.W."/>
            <person name="Shendure J."/>
            <person name="DuPasquier L."/>
            <person name="Vize P.D."/>
            <person name="Zorn A.M."/>
            <person name="Ito M."/>
            <person name="Marcotte E.M."/>
            <person name="Wallingford J.B."/>
            <person name="Ito Y."/>
            <person name="Asashima M."/>
            <person name="Ueno N."/>
            <person name="Matsuda Y."/>
            <person name="Veenstra G.J."/>
            <person name="Fujiyama A."/>
            <person name="Harland R.M."/>
            <person name="Taira M."/>
            <person name="Rokhsar D.S."/>
        </authorList>
    </citation>
    <scope>NUCLEOTIDE SEQUENCE [LARGE SCALE GENOMIC DNA]</scope>
    <source>
        <strain evidence="7">J</strain>
    </source>
</reference>
<gene>
    <name evidence="6" type="ORF">XELAEV_18029021mg</name>
</gene>
<dbReference type="EMBL" id="CM004475">
    <property type="protein sequence ID" value="OCT77924.1"/>
    <property type="molecule type" value="Genomic_DNA"/>
</dbReference>
<dbReference type="PROSITE" id="PS50865">
    <property type="entry name" value="ZF_MYND_2"/>
    <property type="match status" value="1"/>
</dbReference>
<organism evidence="6 7">
    <name type="scientific">Xenopus laevis</name>
    <name type="common">African clawed frog</name>
    <dbReference type="NCBI Taxonomy" id="8355"/>
    <lineage>
        <taxon>Eukaryota</taxon>
        <taxon>Metazoa</taxon>
        <taxon>Chordata</taxon>
        <taxon>Craniata</taxon>
        <taxon>Vertebrata</taxon>
        <taxon>Euteleostomi</taxon>
        <taxon>Amphibia</taxon>
        <taxon>Batrachia</taxon>
        <taxon>Anura</taxon>
        <taxon>Pipoidea</taxon>
        <taxon>Pipidae</taxon>
        <taxon>Xenopodinae</taxon>
        <taxon>Xenopus</taxon>
        <taxon>Xenopus</taxon>
    </lineage>
</organism>
<dbReference type="PANTHER" id="PTHR12298">
    <property type="entry name" value="PCDC2 PROGRAMMED CELL DEATH PROTEIN 2 -RELATED"/>
    <property type="match status" value="1"/>
</dbReference>
<dbReference type="InterPro" id="IPR002893">
    <property type="entry name" value="Znf_MYND"/>
</dbReference>
<evidence type="ECO:0000256" key="2">
    <source>
        <dbReference type="ARBA" id="ARBA00022771"/>
    </source>
</evidence>
<dbReference type="GO" id="GO:0005737">
    <property type="term" value="C:cytoplasm"/>
    <property type="evidence" value="ECO:0007669"/>
    <property type="project" value="InterPro"/>
</dbReference>
<dbReference type="Pfam" id="PF04194">
    <property type="entry name" value="PDCD2_C"/>
    <property type="match status" value="1"/>
</dbReference>
<keyword evidence="1" id="KW-0479">Metal-binding</keyword>
<evidence type="ECO:0000256" key="4">
    <source>
        <dbReference type="PROSITE-ProRule" id="PRU00134"/>
    </source>
</evidence>
<evidence type="ECO:0000256" key="1">
    <source>
        <dbReference type="ARBA" id="ARBA00022723"/>
    </source>
</evidence>
<dbReference type="GO" id="GO:0008270">
    <property type="term" value="F:zinc ion binding"/>
    <property type="evidence" value="ECO:0007669"/>
    <property type="project" value="UniProtKB-KW"/>
</dbReference>
<dbReference type="SUPFAM" id="SSF144232">
    <property type="entry name" value="HIT/MYND zinc finger-like"/>
    <property type="match status" value="1"/>
</dbReference>
<dbReference type="Proteomes" id="UP000694892">
    <property type="component" value="Chromosome 5S"/>
</dbReference>
<dbReference type="PANTHER" id="PTHR12298:SF4">
    <property type="entry name" value="PROGRAMMED CELL DEATH PROTEIN 2"/>
    <property type="match status" value="1"/>
</dbReference>
<proteinExistence type="predicted"/>
<name>A0A974CQM1_XENLA</name>
<dbReference type="Gene3D" id="6.10.140.2220">
    <property type="match status" value="1"/>
</dbReference>
<sequence>MTRVSCSEMATVSQVKELGFLQETDAWRLHSSQFPSKVGGRPAWLGEVGVPEPAALQCGLCGKPLAFLLQVYAPCAGSFHRTIFIFCCRNGSCHRESEAQCFKVYRNQLPRKNDTYSYGPPPETGPPDGEDCISFQLKCGLRLCRVCGCLGPKTCSKCHKVNYCSKDHQLMDWKLQHKKVCSEQFDVSNIEVVDHGFLFPEFEIVTEPEDMEGDSGSQDEEDETVTEHDTQILSAGIETSVDGVNLDEKELESMAKHETKDDMVFNNFKKSIALEPEQVLRYSRGGDPLWISRNHIPSEKDIPDCSCGMKRKFEFQVMPQLLNHLKVDSLGESIDWGVLAVFTCAANCSAENQYATEFLWKQDVAGDTL</sequence>
<protein>
    <recommendedName>
        <fullName evidence="5">MYND-type domain-containing protein</fullName>
    </recommendedName>
</protein>
<dbReference type="InterPro" id="IPR007320">
    <property type="entry name" value="PDCD2_C"/>
</dbReference>
<evidence type="ECO:0000313" key="7">
    <source>
        <dbReference type="Proteomes" id="UP000694892"/>
    </source>
</evidence>